<comment type="caution">
    <text evidence="2">The sequence shown here is derived from an EMBL/GenBank/DDBJ whole genome shotgun (WGS) entry which is preliminary data.</text>
</comment>
<proteinExistence type="predicted"/>
<reference evidence="2 3" key="1">
    <citation type="submission" date="2018-11" db="EMBL/GenBank/DDBJ databases">
        <title>Genome sequence and assembly of Colletotrichum spinosum.</title>
        <authorList>
            <person name="Gan P."/>
            <person name="Shirasu K."/>
        </authorList>
    </citation>
    <scope>NUCLEOTIDE SEQUENCE [LARGE SCALE GENOMIC DNA]</scope>
    <source>
        <strain evidence="2 3">CBS 515.97</strain>
    </source>
</reference>
<protein>
    <submittedName>
        <fullName evidence="2">Uncharacterized protein</fullName>
    </submittedName>
</protein>
<sequence length="266" mass="29345">MPEATLRRKRLAADDEEVQVLKSPSKKTRAASSAFRFLWSPTPKQPQAAKGLWTYTDSGKIRSKSEGNVPRSFSVPPPDSPRRTRRRGAISVTSAAPSELDRHLALQLQRQIAILRLKAGGDEGGRGGCDHDDDEMEGMRRGLEDVQIDAVLPSILGISLDFDRKLHLGSNRSFEGVGSSAGCLWTSSRKASFVGGGAGSQVGGCAAVVRVSGAREGGVEMYDRRENEDDRQIEVLHQIDLWARYDRRNFDVGVLFLAQRWNDYYA</sequence>
<gene>
    <name evidence="2" type="ORF">C8035_v005374</name>
</gene>
<dbReference type="Proteomes" id="UP000295083">
    <property type="component" value="Unassembled WGS sequence"/>
</dbReference>
<dbReference type="EMBL" id="QAPG01000009">
    <property type="protein sequence ID" value="TDZ39652.1"/>
    <property type="molecule type" value="Genomic_DNA"/>
</dbReference>
<organism evidence="2 3">
    <name type="scientific">Colletotrichum spinosum</name>
    <dbReference type="NCBI Taxonomy" id="1347390"/>
    <lineage>
        <taxon>Eukaryota</taxon>
        <taxon>Fungi</taxon>
        <taxon>Dikarya</taxon>
        <taxon>Ascomycota</taxon>
        <taxon>Pezizomycotina</taxon>
        <taxon>Sordariomycetes</taxon>
        <taxon>Hypocreomycetidae</taxon>
        <taxon>Glomerellales</taxon>
        <taxon>Glomerellaceae</taxon>
        <taxon>Colletotrichum</taxon>
        <taxon>Colletotrichum orbiculare species complex</taxon>
    </lineage>
</organism>
<evidence type="ECO:0000313" key="2">
    <source>
        <dbReference type="EMBL" id="TDZ39652.1"/>
    </source>
</evidence>
<dbReference type="AlphaFoldDB" id="A0A4R8QKW8"/>
<feature type="region of interest" description="Disordered" evidence="1">
    <location>
        <begin position="59"/>
        <end position="95"/>
    </location>
</feature>
<keyword evidence="3" id="KW-1185">Reference proteome</keyword>
<name>A0A4R8QKW8_9PEZI</name>
<accession>A0A4R8QKW8</accession>
<evidence type="ECO:0000256" key="1">
    <source>
        <dbReference type="SAM" id="MobiDB-lite"/>
    </source>
</evidence>
<evidence type="ECO:0000313" key="3">
    <source>
        <dbReference type="Proteomes" id="UP000295083"/>
    </source>
</evidence>